<dbReference type="RefSeq" id="XP_030050384.1">
    <property type="nucleotide sequence ID" value="XM_030194524.1"/>
</dbReference>
<gene>
    <name evidence="4" type="primary">LOC115463765</name>
</gene>
<proteinExistence type="predicted"/>
<reference evidence="4" key="1">
    <citation type="submission" date="2025-08" db="UniProtKB">
        <authorList>
            <consortium name="RefSeq"/>
        </authorList>
    </citation>
    <scope>IDENTIFICATION</scope>
</reference>
<sequence>MPVRGAHQRKPNFSPAETEMAISLILGQQSTLFGSNTASEKQRAWQAIVRHVNAVYQNNREVEDLKKKWRVLRKEAKRKQASNLQLPASQMLALNTLELRVLQSLDEVTVTGVLGLDSARSATHERDDVQEEEEQAGPSWQQQQMLEQVQELTVPKKKEETDEPLLARVKSPLADDDPFLDEALVPPLSPSVPVLEPEKTPGEEASQRVYHQLLACTGQLVEEVRGLRAVQELQAQHQASMAASLQLLTKQLAPIAAAAYMQSCRTLLPAPLPSRTDAGSVPHPLFGLSVNSQEVDEPFEGSTASEYTPLRRSARVGKRGYFEGGDESGGKKNC</sequence>
<protein>
    <submittedName>
        <fullName evidence="4">Uncharacterized protein LOC115463765</fullName>
    </submittedName>
</protein>
<dbReference type="GeneID" id="115463765"/>
<feature type="domain" description="Myb/SANT-like DNA-binding" evidence="2">
    <location>
        <begin position="9"/>
        <end position="81"/>
    </location>
</feature>
<dbReference type="Proteomes" id="UP000515156">
    <property type="component" value="Chromosome 2"/>
</dbReference>
<evidence type="ECO:0000313" key="4">
    <source>
        <dbReference type="RefSeq" id="XP_030050384.1"/>
    </source>
</evidence>
<evidence type="ECO:0000313" key="3">
    <source>
        <dbReference type="Proteomes" id="UP000515156"/>
    </source>
</evidence>
<dbReference type="InParanoid" id="A0A6P7XJC1"/>
<name>A0A6P7XJC1_9AMPH</name>
<evidence type="ECO:0000259" key="2">
    <source>
        <dbReference type="Pfam" id="PF13873"/>
    </source>
</evidence>
<dbReference type="InterPro" id="IPR028002">
    <property type="entry name" value="Myb_DNA-bind_5"/>
</dbReference>
<dbReference type="AlphaFoldDB" id="A0A6P7XJC1"/>
<dbReference type="PANTHER" id="PTHR23098:SF16">
    <property type="entry name" value="REGULATORY PROTEIN ZESTE"/>
    <property type="match status" value="1"/>
</dbReference>
<feature type="region of interest" description="Disordered" evidence="1">
    <location>
        <begin position="119"/>
        <end position="143"/>
    </location>
</feature>
<dbReference type="GO" id="GO:0005634">
    <property type="term" value="C:nucleus"/>
    <property type="evidence" value="ECO:0007669"/>
    <property type="project" value="TreeGrafter"/>
</dbReference>
<accession>A0A6P7XJC1</accession>
<evidence type="ECO:0000256" key="1">
    <source>
        <dbReference type="SAM" id="MobiDB-lite"/>
    </source>
</evidence>
<dbReference type="PANTHER" id="PTHR23098">
    <property type="entry name" value="AGAP001331-PA-RELATED"/>
    <property type="match status" value="1"/>
</dbReference>
<dbReference type="OrthoDB" id="9940550at2759"/>
<keyword evidence="3" id="KW-1185">Reference proteome</keyword>
<dbReference type="Pfam" id="PF13873">
    <property type="entry name" value="Myb_DNA-bind_5"/>
    <property type="match status" value="1"/>
</dbReference>
<dbReference type="KEGG" id="muo:115463765"/>
<organism evidence="3 4">
    <name type="scientific">Microcaecilia unicolor</name>
    <dbReference type="NCBI Taxonomy" id="1415580"/>
    <lineage>
        <taxon>Eukaryota</taxon>
        <taxon>Metazoa</taxon>
        <taxon>Chordata</taxon>
        <taxon>Craniata</taxon>
        <taxon>Vertebrata</taxon>
        <taxon>Euteleostomi</taxon>
        <taxon>Amphibia</taxon>
        <taxon>Gymnophiona</taxon>
        <taxon>Siphonopidae</taxon>
        <taxon>Microcaecilia</taxon>
    </lineage>
</organism>